<dbReference type="KEGG" id="beg:INE88_00206"/>
<proteinExistence type="predicted"/>
<organism evidence="2 3">
    <name type="scientific">Bacteroides eggerthii</name>
    <dbReference type="NCBI Taxonomy" id="28111"/>
    <lineage>
        <taxon>Bacteria</taxon>
        <taxon>Pseudomonadati</taxon>
        <taxon>Bacteroidota</taxon>
        <taxon>Bacteroidia</taxon>
        <taxon>Bacteroidales</taxon>
        <taxon>Bacteroidaceae</taxon>
        <taxon>Bacteroides</taxon>
    </lineage>
</organism>
<accession>A0A975KC20</accession>
<dbReference type="Proteomes" id="UP000679226">
    <property type="component" value="Chromosome"/>
</dbReference>
<evidence type="ECO:0008006" key="4">
    <source>
        <dbReference type="Google" id="ProtNLM"/>
    </source>
</evidence>
<gene>
    <name evidence="2" type="ORF">INE88_00206</name>
</gene>
<dbReference type="AlphaFoldDB" id="A0A975KC20"/>
<evidence type="ECO:0000313" key="2">
    <source>
        <dbReference type="EMBL" id="QUT43427.1"/>
    </source>
</evidence>
<dbReference type="EMBL" id="CP072227">
    <property type="protein sequence ID" value="QUT43427.1"/>
    <property type="molecule type" value="Genomic_DNA"/>
</dbReference>
<name>A0A975KC20_9BACE</name>
<sequence>MRNFIRTLAVCIAVISTSIPIMAQQISIVSGKVLNLPEGEKKPRPFPMGDDWRVRIFAFNTVASARDALKALEAGEGGTILSDADAVAGPDGYYEIRVAENGALIFNVQMKNELREVNYKQEINANIDTGIALKEVEITGTATKPMPRPVAGKIVGNKLIVNNSVTIPVNYGASNRRLIMQPYIMDCTTEDIVNYMPPVVMDGPEYGLTQDRRMAYDIKNDKLAPYINTRRQLDATRFNLDINDSVPVPDPRRIYSVLSKVIIADYTHSTYEAEWKMTTCKIKRPLQFLEFSFPDFELDPDKYKETPRRERRNTAGNISLTFLVGKAELDPEDSTNIVQMNKLQEDLMNIVNGEGTTLKEFKITGVSSPEGRYASNLALAKQRTNFALHKITSVIPPAKWSRVYKHPTETRVATWNEVADLLEQDSLTTEAQEIREITEKYKNPDAQFAAVSRLPYYATAIKERLPQLRTVQYEYKHEIFRELNPDEILDKYLHDPQYADGKKSFTRYEYWHLFQMIKEPKEAEKLYRRAYRETMAYDAKGKEKPWILAANNLAVALLRRDTFDVEILKPLIDLKRKVNMVDSFNDGISVTKTEVNPETIVANQLAMYIRAYNFEDASILADKLPDTERFQMIKAFANCLGGYYDYRGAATVKEGEERKKVFKLVKESSPLNNIVMCMAMETDIYNKEATEALNKLPETALTKYLKLVLYIREKKIYDNLENFLDFNEACKKLEAIIKQDKKYYKIAINDGEISKEFMEYYDQGEWKFY</sequence>
<evidence type="ECO:0000256" key="1">
    <source>
        <dbReference type="SAM" id="SignalP"/>
    </source>
</evidence>
<reference evidence="2" key="1">
    <citation type="journal article" date="2021" name="PLoS Genet.">
        <title>Mobile Type VI secretion system loci of the gut Bacteroidales display extensive intra-ecosystem transfer, multi-species spread and geographical clustering.</title>
        <authorList>
            <person name="Garcia-Bayona L."/>
            <person name="Coyne M.J."/>
            <person name="Comstock L.E."/>
        </authorList>
    </citation>
    <scope>NUCLEOTIDE SEQUENCE</scope>
    <source>
        <strain evidence="2">CL11T00C20</strain>
    </source>
</reference>
<protein>
    <recommendedName>
        <fullName evidence="4">Tetratricopeptide repeat protein</fullName>
    </recommendedName>
</protein>
<keyword evidence="1" id="KW-0732">Signal</keyword>
<evidence type="ECO:0000313" key="3">
    <source>
        <dbReference type="Proteomes" id="UP000679226"/>
    </source>
</evidence>
<feature type="signal peptide" evidence="1">
    <location>
        <begin position="1"/>
        <end position="23"/>
    </location>
</feature>
<feature type="chain" id="PRO_5037524585" description="Tetratricopeptide repeat protein" evidence="1">
    <location>
        <begin position="24"/>
        <end position="769"/>
    </location>
</feature>